<accession>A0A7V2AYP4</accession>
<dbReference type="Gene3D" id="3.20.20.150">
    <property type="entry name" value="Divalent-metal-dependent TIM barrel enzymes"/>
    <property type="match status" value="1"/>
</dbReference>
<dbReference type="Pfam" id="PF01261">
    <property type="entry name" value="AP_endonuc_2"/>
    <property type="match status" value="1"/>
</dbReference>
<dbReference type="InterPro" id="IPR036237">
    <property type="entry name" value="Xyl_isomerase-like_sf"/>
</dbReference>
<organism evidence="2">
    <name type="scientific">Rhodothermus marinus</name>
    <name type="common">Rhodothermus obamensis</name>
    <dbReference type="NCBI Taxonomy" id="29549"/>
    <lineage>
        <taxon>Bacteria</taxon>
        <taxon>Pseudomonadati</taxon>
        <taxon>Rhodothermota</taxon>
        <taxon>Rhodothermia</taxon>
        <taxon>Rhodothermales</taxon>
        <taxon>Rhodothermaceae</taxon>
        <taxon>Rhodothermus</taxon>
    </lineage>
</organism>
<proteinExistence type="predicted"/>
<evidence type="ECO:0000313" key="2">
    <source>
        <dbReference type="EMBL" id="HER95085.1"/>
    </source>
</evidence>
<dbReference type="EMBL" id="DSGB01000002">
    <property type="protein sequence ID" value="HER95085.1"/>
    <property type="molecule type" value="Genomic_DNA"/>
</dbReference>
<protein>
    <submittedName>
        <fullName evidence="2">Sugar phosphate isomerase/epimerase</fullName>
    </submittedName>
</protein>
<dbReference type="InterPro" id="IPR050312">
    <property type="entry name" value="IolE/XylAMocC-like"/>
</dbReference>
<comment type="caution">
    <text evidence="2">The sequence shown here is derived from an EMBL/GenBank/DDBJ whole genome shotgun (WGS) entry which is preliminary data.</text>
</comment>
<dbReference type="PANTHER" id="PTHR12110">
    <property type="entry name" value="HYDROXYPYRUVATE ISOMERASE"/>
    <property type="match status" value="1"/>
</dbReference>
<reference evidence="2" key="1">
    <citation type="journal article" date="2020" name="mSystems">
        <title>Genome- and Community-Level Interaction Insights into Carbon Utilization and Element Cycling Functions of Hydrothermarchaeota in Hydrothermal Sediment.</title>
        <authorList>
            <person name="Zhou Z."/>
            <person name="Liu Y."/>
            <person name="Xu W."/>
            <person name="Pan J."/>
            <person name="Luo Z.H."/>
            <person name="Li M."/>
        </authorList>
    </citation>
    <scope>NUCLEOTIDE SEQUENCE [LARGE SCALE GENOMIC DNA]</scope>
    <source>
        <strain evidence="2">SpSt-143</strain>
    </source>
</reference>
<dbReference type="PANTHER" id="PTHR12110:SF53">
    <property type="entry name" value="BLR5974 PROTEIN"/>
    <property type="match status" value="1"/>
</dbReference>
<keyword evidence="2" id="KW-0413">Isomerase</keyword>
<sequence>MTTALLTDTVTTDLDRALYFTLLWGLEAVELRTVGGPSDRVPFVNEEKLRRRLAEHELPVVAIVPGMFEGSVHDRRAWLNEIAAFDEVLAFCRRIQCPRVVVSAFAAEPNDAKEAAVEALRRAGDKAARYGITLAVLNEVEGAFPRGEALAALLAAVAHPSVKAAWNPGAALQVGEDPQVGLAALGPYVALVRCTDWRWNPERAGWEPAPFGEGAVGWLAQLRQLHRLGYAGPLSLEVQGTPRPKRGFRDASQLIALLRQVQHELTSAA</sequence>
<dbReference type="GO" id="GO:0016853">
    <property type="term" value="F:isomerase activity"/>
    <property type="evidence" value="ECO:0007669"/>
    <property type="project" value="UniProtKB-KW"/>
</dbReference>
<dbReference type="SUPFAM" id="SSF51658">
    <property type="entry name" value="Xylose isomerase-like"/>
    <property type="match status" value="1"/>
</dbReference>
<name>A0A7V2AYP4_RHOMR</name>
<dbReference type="AlphaFoldDB" id="A0A7V2AYP4"/>
<evidence type="ECO:0000259" key="1">
    <source>
        <dbReference type="Pfam" id="PF01261"/>
    </source>
</evidence>
<dbReference type="InterPro" id="IPR013022">
    <property type="entry name" value="Xyl_isomerase-like_TIM-brl"/>
</dbReference>
<gene>
    <name evidence="2" type="ORF">ENO59_00975</name>
</gene>
<feature type="domain" description="Xylose isomerase-like TIM barrel" evidence="1">
    <location>
        <begin position="24"/>
        <end position="254"/>
    </location>
</feature>